<dbReference type="RefSeq" id="WP_367780497.1">
    <property type="nucleotide sequence ID" value="NZ_JBFMIA010000020.1"/>
</dbReference>
<proteinExistence type="predicted"/>
<dbReference type="PRINTS" id="PR00035">
    <property type="entry name" value="HTHGNTR"/>
</dbReference>
<dbReference type="SMART" id="SM00345">
    <property type="entry name" value="HTH_GNTR"/>
    <property type="match status" value="1"/>
</dbReference>
<dbReference type="Proteomes" id="UP001556040">
    <property type="component" value="Unassembled WGS sequence"/>
</dbReference>
<reference evidence="5 6" key="1">
    <citation type="journal article" date="1979" name="Int. J. Syst. Evol. Microbiol.">
        <title>Bacillus globisporus subsp. marinus subsp. nov.</title>
        <authorList>
            <person name="Liu H."/>
        </authorList>
    </citation>
    <scope>NUCLEOTIDE SEQUENCE [LARGE SCALE GENOMIC DNA]</scope>
    <source>
        <strain evidence="5 6">DSM 1297</strain>
    </source>
</reference>
<evidence type="ECO:0000313" key="6">
    <source>
        <dbReference type="Proteomes" id="UP001556040"/>
    </source>
</evidence>
<gene>
    <name evidence="5" type="ORF">AB1471_14545</name>
</gene>
<keyword evidence="2" id="KW-0238">DNA-binding</keyword>
<dbReference type="InterPro" id="IPR036388">
    <property type="entry name" value="WH-like_DNA-bd_sf"/>
</dbReference>
<comment type="caution">
    <text evidence="5">The sequence shown here is derived from an EMBL/GenBank/DDBJ whole genome shotgun (WGS) entry which is preliminary data.</text>
</comment>
<name>A0ABV3Q6Q1_9BACL</name>
<evidence type="ECO:0000313" key="5">
    <source>
        <dbReference type="EMBL" id="MEW9503009.1"/>
    </source>
</evidence>
<dbReference type="Gene3D" id="1.10.10.10">
    <property type="entry name" value="Winged helix-like DNA-binding domain superfamily/Winged helix DNA-binding domain"/>
    <property type="match status" value="1"/>
</dbReference>
<sequence>MNERSTDLIERKLLESILEGELQPEESLLSERELAIHFQVGRPTIREVLQRLERDGWISLRKGMPPVVNDYWQSGNLMTIVRMIQMYENIPIHFFQHMLELRISITPAYTKDAASNHPVKVISLFSNIDELEDDPKSFAEYDWGLQLSLARLSPNPVYLLLLNSFHDVYPKMAEIYFSDKIHRMISRKYYADLLHSLLQNDLTVVERITREMMKTSLDLWRKNKG</sequence>
<dbReference type="Gene3D" id="1.20.120.530">
    <property type="entry name" value="GntR ligand-binding domain-like"/>
    <property type="match status" value="1"/>
</dbReference>
<dbReference type="InterPro" id="IPR008920">
    <property type="entry name" value="TF_FadR/GntR_C"/>
</dbReference>
<evidence type="ECO:0000256" key="1">
    <source>
        <dbReference type="ARBA" id="ARBA00023015"/>
    </source>
</evidence>
<keyword evidence="3" id="KW-0804">Transcription</keyword>
<accession>A0ABV3Q6Q1</accession>
<dbReference type="InterPro" id="IPR000524">
    <property type="entry name" value="Tscrpt_reg_HTH_GntR"/>
</dbReference>
<dbReference type="SUPFAM" id="SSF46785">
    <property type="entry name" value="Winged helix' DNA-binding domain"/>
    <property type="match status" value="1"/>
</dbReference>
<dbReference type="Pfam" id="PF00392">
    <property type="entry name" value="GntR"/>
    <property type="match status" value="1"/>
</dbReference>
<dbReference type="PROSITE" id="PS50949">
    <property type="entry name" value="HTH_GNTR"/>
    <property type="match status" value="1"/>
</dbReference>
<dbReference type="Pfam" id="PF07840">
    <property type="entry name" value="FadR_C"/>
    <property type="match status" value="1"/>
</dbReference>
<dbReference type="InterPro" id="IPR036390">
    <property type="entry name" value="WH_DNA-bd_sf"/>
</dbReference>
<keyword evidence="6" id="KW-1185">Reference proteome</keyword>
<protein>
    <submittedName>
        <fullName evidence="5">GntR family transcriptional regulator</fullName>
    </submittedName>
</protein>
<dbReference type="PANTHER" id="PTHR43537">
    <property type="entry name" value="TRANSCRIPTIONAL REGULATOR, GNTR FAMILY"/>
    <property type="match status" value="1"/>
</dbReference>
<dbReference type="SUPFAM" id="SSF48008">
    <property type="entry name" value="GntR ligand-binding domain-like"/>
    <property type="match status" value="1"/>
</dbReference>
<dbReference type="PANTHER" id="PTHR43537:SF52">
    <property type="entry name" value="FATTY ACID METABOLISM REGULATOR PROTEIN"/>
    <property type="match status" value="1"/>
</dbReference>
<evidence type="ECO:0000256" key="2">
    <source>
        <dbReference type="ARBA" id="ARBA00023125"/>
    </source>
</evidence>
<evidence type="ECO:0000259" key="4">
    <source>
        <dbReference type="PROSITE" id="PS50949"/>
    </source>
</evidence>
<keyword evidence="1" id="KW-0805">Transcription regulation</keyword>
<feature type="domain" description="HTH gntR-type" evidence="4">
    <location>
        <begin position="3"/>
        <end position="71"/>
    </location>
</feature>
<dbReference type="EMBL" id="JBFMIA010000020">
    <property type="protein sequence ID" value="MEW9503009.1"/>
    <property type="molecule type" value="Genomic_DNA"/>
</dbReference>
<organism evidence="5 6">
    <name type="scientific">Jeotgalibacillus marinus</name>
    <dbReference type="NCBI Taxonomy" id="86667"/>
    <lineage>
        <taxon>Bacteria</taxon>
        <taxon>Bacillati</taxon>
        <taxon>Bacillota</taxon>
        <taxon>Bacilli</taxon>
        <taxon>Bacillales</taxon>
        <taxon>Caryophanaceae</taxon>
        <taxon>Jeotgalibacillus</taxon>
    </lineage>
</organism>
<dbReference type="InterPro" id="IPR028374">
    <property type="entry name" value="FadR_C"/>
</dbReference>
<evidence type="ECO:0000256" key="3">
    <source>
        <dbReference type="ARBA" id="ARBA00023163"/>
    </source>
</evidence>
<dbReference type="CDD" id="cd07377">
    <property type="entry name" value="WHTH_GntR"/>
    <property type="match status" value="1"/>
</dbReference>